<dbReference type="EMBL" id="KV427521">
    <property type="protein sequence ID" value="KZV77818.1"/>
    <property type="molecule type" value="Genomic_DNA"/>
</dbReference>
<dbReference type="InParanoid" id="A0A166MAK0"/>
<proteinExistence type="predicted"/>
<name>A0A166MAK0_EXIGL</name>
<evidence type="ECO:0000313" key="2">
    <source>
        <dbReference type="Proteomes" id="UP000077266"/>
    </source>
</evidence>
<keyword evidence="2" id="KW-1185">Reference proteome</keyword>
<evidence type="ECO:0000313" key="1">
    <source>
        <dbReference type="EMBL" id="KZV77818.1"/>
    </source>
</evidence>
<reference evidence="1 2" key="1">
    <citation type="journal article" date="2016" name="Mol. Biol. Evol.">
        <title>Comparative Genomics of Early-Diverging Mushroom-Forming Fungi Provides Insights into the Origins of Lignocellulose Decay Capabilities.</title>
        <authorList>
            <person name="Nagy L.G."/>
            <person name="Riley R."/>
            <person name="Tritt A."/>
            <person name="Adam C."/>
            <person name="Daum C."/>
            <person name="Floudas D."/>
            <person name="Sun H."/>
            <person name="Yadav J.S."/>
            <person name="Pangilinan J."/>
            <person name="Larsson K.H."/>
            <person name="Matsuura K."/>
            <person name="Barry K."/>
            <person name="Labutti K."/>
            <person name="Kuo R."/>
            <person name="Ohm R.A."/>
            <person name="Bhattacharya S.S."/>
            <person name="Shirouzu T."/>
            <person name="Yoshinaga Y."/>
            <person name="Martin F.M."/>
            <person name="Grigoriev I.V."/>
            <person name="Hibbett D.S."/>
        </authorList>
    </citation>
    <scope>NUCLEOTIDE SEQUENCE [LARGE SCALE GENOMIC DNA]</scope>
    <source>
        <strain evidence="1 2">HHB12029</strain>
    </source>
</reference>
<protein>
    <submittedName>
        <fullName evidence="1">Uncharacterized protein</fullName>
    </submittedName>
</protein>
<gene>
    <name evidence="1" type="ORF">EXIGLDRAFT_116961</name>
</gene>
<sequence>MVLISVIAVPSAGTGTACMPAVRTFILVLDRPLCAETTMRSYPTRPNPLRGGEACALSRIRAMSLADATWSVYSKCERGRASKRVASASFRDFCQARARMWSTAIRAYRSQNIVET</sequence>
<dbReference type="Proteomes" id="UP000077266">
    <property type="component" value="Unassembled WGS sequence"/>
</dbReference>
<dbReference type="AlphaFoldDB" id="A0A166MAK0"/>
<accession>A0A166MAK0</accession>
<organism evidence="1 2">
    <name type="scientific">Exidia glandulosa HHB12029</name>
    <dbReference type="NCBI Taxonomy" id="1314781"/>
    <lineage>
        <taxon>Eukaryota</taxon>
        <taxon>Fungi</taxon>
        <taxon>Dikarya</taxon>
        <taxon>Basidiomycota</taxon>
        <taxon>Agaricomycotina</taxon>
        <taxon>Agaricomycetes</taxon>
        <taxon>Auriculariales</taxon>
        <taxon>Exidiaceae</taxon>
        <taxon>Exidia</taxon>
    </lineage>
</organism>